<dbReference type="STRING" id="1157962.A0A250X0J4"/>
<feature type="transmembrane region" description="Helical" evidence="8">
    <location>
        <begin position="584"/>
        <end position="603"/>
    </location>
</feature>
<dbReference type="Proteomes" id="UP000232323">
    <property type="component" value="Unassembled WGS sequence"/>
</dbReference>
<dbReference type="SUPFAM" id="SSF103473">
    <property type="entry name" value="MFS general substrate transporter"/>
    <property type="match status" value="2"/>
</dbReference>
<dbReference type="AlphaFoldDB" id="A0A250X0J4"/>
<evidence type="ECO:0000256" key="1">
    <source>
        <dbReference type="ARBA" id="ARBA00004141"/>
    </source>
</evidence>
<dbReference type="PANTHER" id="PTHR23505">
    <property type="entry name" value="SPINSTER"/>
    <property type="match status" value="1"/>
</dbReference>
<feature type="transmembrane region" description="Helical" evidence="8">
    <location>
        <begin position="167"/>
        <end position="186"/>
    </location>
</feature>
<keyword evidence="2" id="KW-0813">Transport</keyword>
<evidence type="ECO:0000256" key="7">
    <source>
        <dbReference type="SAM" id="MobiDB-lite"/>
    </source>
</evidence>
<feature type="region of interest" description="Disordered" evidence="7">
    <location>
        <begin position="316"/>
        <end position="522"/>
    </location>
</feature>
<keyword evidence="3 8" id="KW-0812">Transmembrane</keyword>
<evidence type="ECO:0000313" key="11">
    <source>
        <dbReference type="Proteomes" id="UP000232323"/>
    </source>
</evidence>
<evidence type="ECO:0000256" key="5">
    <source>
        <dbReference type="ARBA" id="ARBA00023136"/>
    </source>
</evidence>
<name>A0A250X0J4_9CHLO</name>
<feature type="transmembrane region" description="Helical" evidence="8">
    <location>
        <begin position="743"/>
        <end position="764"/>
    </location>
</feature>
<sequence length="821" mass="89051">MSLTVINQLNRFFRESFRKGEKPYIRPSILLILLAYGTLLIWMDQGTISASSVQGQDPNVDYQYGTPGLIPDLNLSISQYSWLGPCFTAGLIVGAFIFATLSNSYNELRLLAIGTLFWATGSLIAGFADTFNVMIFARILGGTGGGAVFTLTFPYIDDVAPPKHRTLWFGVLGLCQPVGIAIGYIGMGSVGSGISWRAAFWVQAGLGLPFVIAAALMPPVGIQTHEGQGLTHLSLTNTLAPRDQAAGHYQLDSNISRKVTIVSSPHAPGCDHNKASGASMSMQSSPQRICLPIMAADKKSLDERADLGDFIIYEKSSSRRKKGSQRSSNSRGSWRRDESDWAAAGPGRLPAVSLGEGPSMSKTWNTLYEQSVEVERGSTQKGPGSGEKEKGKSGKKTVRRAEDVEGGSSQDVERLDDDSRADADWQQEVVPSAAEGGRSMPRRLQGSRKGSRAVAEGRLREVLVVQEDSEEGRGECNSSSKQGRHASTEPDTAATSTKPGTAATKKSSGRADDEDGLKAEASSAHSADGLHFELYVRGCERAPQLPVDFKSSWKTSKFISWVLWRWKLVMEVIMHSAWNYNNLGYLPIEFVLQIFSYWAPYVARQLYPGFGASGIDLYIGATAVVAGVVGSVGGGLLLDFTGPSLQNGFRISCINTMLALICFTLCFAFPTMPFAPFVVLAGLGELFSASVNPINYALSMWTVHPSARPMSQALLNFSQRLLSDLTAPPIFGALHTRIDNWRIVANICVFYLIIGVFFYGVGWWTSRNSPDYRPLYEEQEARDIAAAEEAAATAAAAEGLSLDKDEEDPDLELFPATNHCT</sequence>
<organism evidence="10 11">
    <name type="scientific">Chlamydomonas eustigma</name>
    <dbReference type="NCBI Taxonomy" id="1157962"/>
    <lineage>
        <taxon>Eukaryota</taxon>
        <taxon>Viridiplantae</taxon>
        <taxon>Chlorophyta</taxon>
        <taxon>core chlorophytes</taxon>
        <taxon>Chlorophyceae</taxon>
        <taxon>CS clade</taxon>
        <taxon>Chlamydomonadales</taxon>
        <taxon>Chlamydomonadaceae</taxon>
        <taxon>Chlamydomonas</taxon>
    </lineage>
</organism>
<proteinExistence type="inferred from homology"/>
<keyword evidence="5 8" id="KW-0472">Membrane</keyword>
<feature type="transmembrane region" description="Helical" evidence="8">
    <location>
        <begin position="198"/>
        <end position="217"/>
    </location>
</feature>
<feature type="region of interest" description="Disordered" evidence="7">
    <location>
        <begin position="796"/>
        <end position="821"/>
    </location>
</feature>
<evidence type="ECO:0000256" key="6">
    <source>
        <dbReference type="ARBA" id="ARBA00024338"/>
    </source>
</evidence>
<keyword evidence="11" id="KW-1185">Reference proteome</keyword>
<dbReference type="GO" id="GO:0016020">
    <property type="term" value="C:membrane"/>
    <property type="evidence" value="ECO:0007669"/>
    <property type="project" value="UniProtKB-SubCell"/>
</dbReference>
<dbReference type="InterPro" id="IPR044770">
    <property type="entry name" value="MFS_spinster-like"/>
</dbReference>
<feature type="compositionally biased region" description="Polar residues" evidence="7">
    <location>
        <begin position="360"/>
        <end position="369"/>
    </location>
</feature>
<dbReference type="PANTHER" id="PTHR23505:SF79">
    <property type="entry name" value="PROTEIN SPINSTER"/>
    <property type="match status" value="1"/>
</dbReference>
<evidence type="ECO:0000259" key="9">
    <source>
        <dbReference type="PROSITE" id="PS50850"/>
    </source>
</evidence>
<feature type="transmembrane region" description="Helical" evidence="8">
    <location>
        <begin position="24"/>
        <end position="43"/>
    </location>
</feature>
<feature type="transmembrane region" description="Helical" evidence="8">
    <location>
        <begin position="82"/>
        <end position="101"/>
    </location>
</feature>
<feature type="transmembrane region" description="Helical" evidence="8">
    <location>
        <begin position="134"/>
        <end position="155"/>
    </location>
</feature>
<dbReference type="InterPro" id="IPR020846">
    <property type="entry name" value="MFS_dom"/>
</dbReference>
<dbReference type="OrthoDB" id="548622at2759"/>
<reference evidence="10 11" key="1">
    <citation type="submission" date="2017-08" db="EMBL/GenBank/DDBJ databases">
        <title>Acidophilic green algal genome provides insights into adaptation to an acidic environment.</title>
        <authorList>
            <person name="Hirooka S."/>
            <person name="Hirose Y."/>
            <person name="Kanesaki Y."/>
            <person name="Higuchi S."/>
            <person name="Fujiwara T."/>
            <person name="Onuma R."/>
            <person name="Era A."/>
            <person name="Ohbayashi R."/>
            <person name="Uzuka A."/>
            <person name="Nozaki H."/>
            <person name="Yoshikawa H."/>
            <person name="Miyagishima S.Y."/>
        </authorList>
    </citation>
    <scope>NUCLEOTIDE SEQUENCE [LARGE SCALE GENOMIC DNA]</scope>
    <source>
        <strain evidence="10 11">NIES-2499</strain>
    </source>
</reference>
<evidence type="ECO:0000256" key="8">
    <source>
        <dbReference type="SAM" id="Phobius"/>
    </source>
</evidence>
<evidence type="ECO:0000256" key="4">
    <source>
        <dbReference type="ARBA" id="ARBA00022989"/>
    </source>
</evidence>
<feature type="transmembrane region" description="Helical" evidence="8">
    <location>
        <begin position="658"/>
        <end position="683"/>
    </location>
</feature>
<evidence type="ECO:0000256" key="2">
    <source>
        <dbReference type="ARBA" id="ARBA00022448"/>
    </source>
</evidence>
<dbReference type="PROSITE" id="PS50850">
    <property type="entry name" value="MFS"/>
    <property type="match status" value="1"/>
</dbReference>
<comment type="subcellular location">
    <subcellularLocation>
        <location evidence="1">Membrane</location>
        <topology evidence="1">Multi-pass membrane protein</topology>
    </subcellularLocation>
</comment>
<dbReference type="EMBL" id="BEGY01000018">
    <property type="protein sequence ID" value="GAX76565.1"/>
    <property type="molecule type" value="Genomic_DNA"/>
</dbReference>
<dbReference type="Gene3D" id="1.20.1250.20">
    <property type="entry name" value="MFS general substrate transporter like domains"/>
    <property type="match status" value="2"/>
</dbReference>
<feature type="compositionally biased region" description="Polar residues" evidence="7">
    <location>
        <begin position="489"/>
        <end position="499"/>
    </location>
</feature>
<evidence type="ECO:0000256" key="3">
    <source>
        <dbReference type="ARBA" id="ARBA00022692"/>
    </source>
</evidence>
<dbReference type="GO" id="GO:0022857">
    <property type="term" value="F:transmembrane transporter activity"/>
    <property type="evidence" value="ECO:0007669"/>
    <property type="project" value="InterPro"/>
</dbReference>
<feature type="domain" description="Major facilitator superfamily (MFS) profile" evidence="9">
    <location>
        <begin position="30"/>
        <end position="763"/>
    </location>
</feature>
<gene>
    <name evidence="10" type="ORF">CEUSTIGMA_g4011.t1</name>
</gene>
<feature type="transmembrane region" description="Helical" evidence="8">
    <location>
        <begin position="108"/>
        <end position="128"/>
    </location>
</feature>
<keyword evidence="4 8" id="KW-1133">Transmembrane helix</keyword>
<feature type="transmembrane region" description="Helical" evidence="8">
    <location>
        <begin position="615"/>
        <end position="638"/>
    </location>
</feature>
<comment type="similarity">
    <text evidence="6">Belongs to the major facilitator superfamily. Spinster (TC 2.A.1.49) family.</text>
</comment>
<dbReference type="CDD" id="cd06174">
    <property type="entry name" value="MFS"/>
    <property type="match status" value="1"/>
</dbReference>
<feature type="compositionally biased region" description="Basic and acidic residues" evidence="7">
    <location>
        <begin position="411"/>
        <end position="423"/>
    </location>
</feature>
<evidence type="ECO:0000313" key="10">
    <source>
        <dbReference type="EMBL" id="GAX76565.1"/>
    </source>
</evidence>
<accession>A0A250X0J4</accession>
<dbReference type="InterPro" id="IPR011701">
    <property type="entry name" value="MFS"/>
</dbReference>
<comment type="caution">
    <text evidence="10">The sequence shown here is derived from an EMBL/GenBank/DDBJ whole genome shotgun (WGS) entry which is preliminary data.</text>
</comment>
<dbReference type="Pfam" id="PF07690">
    <property type="entry name" value="MFS_1"/>
    <property type="match status" value="1"/>
</dbReference>
<protein>
    <recommendedName>
        <fullName evidence="9">Major facilitator superfamily (MFS) profile domain-containing protein</fullName>
    </recommendedName>
</protein>
<dbReference type="InterPro" id="IPR036259">
    <property type="entry name" value="MFS_trans_sf"/>
</dbReference>